<keyword evidence="1" id="KW-1133">Transmembrane helix</keyword>
<keyword evidence="3" id="KW-1185">Reference proteome</keyword>
<gene>
    <name evidence="2" type="ORF">TCIL3000_0_57290</name>
</gene>
<dbReference type="EMBL" id="CAEQ01001815">
    <property type="protein sequence ID" value="CCD15180.1"/>
    <property type="molecule type" value="Genomic_DNA"/>
</dbReference>
<keyword evidence="1" id="KW-0472">Membrane</keyword>
<dbReference type="AlphaFoldDB" id="F9WD32"/>
<proteinExistence type="predicted"/>
<evidence type="ECO:0000313" key="3">
    <source>
        <dbReference type="Proteomes" id="UP000000702"/>
    </source>
</evidence>
<name>F9WD32_TRYCI</name>
<comment type="caution">
    <text evidence="2">The sequence shown here is derived from an EMBL/GenBank/DDBJ whole genome shotgun (WGS) entry which is preliminary data.</text>
</comment>
<evidence type="ECO:0000313" key="2">
    <source>
        <dbReference type="EMBL" id="CCD15180.1"/>
    </source>
</evidence>
<protein>
    <submittedName>
        <fullName evidence="2">Uncharacterized protein</fullName>
    </submittedName>
</protein>
<evidence type="ECO:0000256" key="1">
    <source>
        <dbReference type="SAM" id="Phobius"/>
    </source>
</evidence>
<feature type="transmembrane region" description="Helical" evidence="1">
    <location>
        <begin position="20"/>
        <end position="44"/>
    </location>
</feature>
<reference evidence="3" key="2">
    <citation type="submission" date="2011-07" db="EMBL/GenBank/DDBJ databases">
        <title>Divergent evolution of antigenic variation in African trypanosomes.</title>
        <authorList>
            <person name="Jackson A.P."/>
            <person name="Berry A."/>
            <person name="Allison H.C."/>
            <person name="Burton P."/>
            <person name="Anderson J."/>
            <person name="Aslett M."/>
            <person name="Brown R."/>
            <person name="Corton N."/>
            <person name="Harris D."/>
            <person name="Hauser H."/>
            <person name="Gamble J."/>
            <person name="Gilderthorp R."/>
            <person name="McQuillan J."/>
            <person name="Quail M.A."/>
            <person name="Sanders M."/>
            <person name="Van Tonder A."/>
            <person name="Ginger M.L."/>
            <person name="Donelson J.E."/>
            <person name="Field M.C."/>
            <person name="Barry J.D."/>
            <person name="Berriman M."/>
            <person name="Hertz-Fowler C."/>
        </authorList>
    </citation>
    <scope>NUCLEOTIDE SEQUENCE [LARGE SCALE GENOMIC DNA]</scope>
    <source>
        <strain evidence="3">IL3000</strain>
    </source>
</reference>
<organism evidence="2 3">
    <name type="scientific">Trypanosoma congolense (strain IL3000)</name>
    <dbReference type="NCBI Taxonomy" id="1068625"/>
    <lineage>
        <taxon>Eukaryota</taxon>
        <taxon>Discoba</taxon>
        <taxon>Euglenozoa</taxon>
        <taxon>Kinetoplastea</taxon>
        <taxon>Metakinetoplastina</taxon>
        <taxon>Trypanosomatida</taxon>
        <taxon>Trypanosomatidae</taxon>
        <taxon>Trypanosoma</taxon>
        <taxon>Nannomonas</taxon>
    </lineage>
</organism>
<accession>F9WD32</accession>
<reference evidence="2 3" key="3">
    <citation type="journal article" date="2012" name="Proc. Natl. Acad. Sci. U.S.A.">
        <title>Antigenic diversity is generated by distinct evolutionary mechanisms in African trypanosome species.</title>
        <authorList>
            <person name="Jackson A.P."/>
            <person name="Berry A."/>
            <person name="Aslett M."/>
            <person name="Allison H.C."/>
            <person name="Burton P."/>
            <person name="Vavrova-Anderson J."/>
            <person name="Brown R."/>
            <person name="Browne H."/>
            <person name="Corton N."/>
            <person name="Hauser H."/>
            <person name="Gamble J."/>
            <person name="Gilderthorp R."/>
            <person name="Marcello L."/>
            <person name="McQuillan J."/>
            <person name="Otto T.D."/>
            <person name="Quail M.A."/>
            <person name="Sanders M.J."/>
            <person name="van Tonder A."/>
            <person name="Ginger M.L."/>
            <person name="Field M.C."/>
            <person name="Barry J.D."/>
            <person name="Hertz-Fowler C."/>
            <person name="Berriman M."/>
        </authorList>
    </citation>
    <scope>NUCLEOTIDE SEQUENCE [LARGE SCALE GENOMIC DNA]</scope>
    <source>
        <strain evidence="2 3">IL3000</strain>
    </source>
</reference>
<keyword evidence="1" id="KW-0812">Transmembrane</keyword>
<sequence length="134" mass="14862">MHQLEESRSPGRLFAFPFRLRLCFLPAVYLALYGGGNIISPLYFATDVQQFQYGGSRDTRGVILLAKHSAFQRRVSASPLLCGFTLLNYHPVASAKVRHGVYELYNEKNPLRCTTHAATVMGLGFRDCCVGSGC</sequence>
<reference key="1">
    <citation type="submission" date="2011-07" db="EMBL/GenBank/DDBJ databases">
        <title>Divergent evolution of antigenic variation in African trypanosomes.</title>
        <authorList>
            <person name="Jackson A.P."/>
            <person name="Berry A."/>
            <person name="Allison H.C."/>
            <person name="Burton P."/>
            <person name="Anderson J."/>
            <person name="Aslett M."/>
            <person name="Brown R."/>
            <person name="Corton N."/>
            <person name="Harris D."/>
            <person name="Hauser H."/>
            <person name="Gamble J."/>
            <person name="Gilderthorp R."/>
            <person name="McQuillan J."/>
            <person name="Quail M.A."/>
            <person name="Sanders M."/>
            <person name="van Tonder A."/>
            <person name="Ginger M.L."/>
            <person name="Donelson J.E."/>
            <person name="Field M.C."/>
            <person name="Barry J.D."/>
            <person name="Berriman M."/>
            <person name="Hertz-Fowler C."/>
        </authorList>
    </citation>
    <scope>NUCLEOTIDE SEQUENCE [LARGE SCALE GENOMIC DNA]</scope>
    <source>
        <strain>IL3000</strain>
    </source>
</reference>
<dbReference type="Proteomes" id="UP000000702">
    <property type="component" value="Unassembled WGS sequence"/>
</dbReference>